<organism evidence="2">
    <name type="scientific">Cacopsylla melanoneura</name>
    <dbReference type="NCBI Taxonomy" id="428564"/>
    <lineage>
        <taxon>Eukaryota</taxon>
        <taxon>Metazoa</taxon>
        <taxon>Ecdysozoa</taxon>
        <taxon>Arthropoda</taxon>
        <taxon>Hexapoda</taxon>
        <taxon>Insecta</taxon>
        <taxon>Pterygota</taxon>
        <taxon>Neoptera</taxon>
        <taxon>Paraneoptera</taxon>
        <taxon>Hemiptera</taxon>
        <taxon>Sternorrhyncha</taxon>
        <taxon>Psylloidea</taxon>
        <taxon>Psyllidae</taxon>
        <taxon>Psyllinae</taxon>
        <taxon>Cacopsylla</taxon>
    </lineage>
</organism>
<dbReference type="EMBL" id="HBUF01100044">
    <property type="protein sequence ID" value="CAG6637847.1"/>
    <property type="molecule type" value="Transcribed_RNA"/>
</dbReference>
<accession>A0A8D8VW16</accession>
<sequence length="125" mass="14414">MSHTRVTKKRQKFLNYLNDHEVMNTLTAALMTLTTLPEPPTNVNAFMVYYLTVLKEQTGEQDEMNGDNKDKEIERLKMQIWELERKVMGRELWNRNGLEDADLGVGMKSDGSGIETVSDETEWSS</sequence>
<dbReference type="EMBL" id="HBUF01430214">
    <property type="protein sequence ID" value="CAG6741826.1"/>
    <property type="molecule type" value="Transcribed_RNA"/>
</dbReference>
<name>A0A8D8VW16_9HEMI</name>
<feature type="region of interest" description="Disordered" evidence="1">
    <location>
        <begin position="104"/>
        <end position="125"/>
    </location>
</feature>
<proteinExistence type="predicted"/>
<evidence type="ECO:0000313" key="2">
    <source>
        <dbReference type="EMBL" id="CAG6637847.1"/>
    </source>
</evidence>
<reference evidence="2" key="1">
    <citation type="submission" date="2021-05" db="EMBL/GenBank/DDBJ databases">
        <authorList>
            <person name="Alioto T."/>
            <person name="Alioto T."/>
            <person name="Gomez Garrido J."/>
        </authorList>
    </citation>
    <scope>NUCLEOTIDE SEQUENCE</scope>
</reference>
<dbReference type="EMBL" id="HBUF01430215">
    <property type="protein sequence ID" value="CAG6741827.1"/>
    <property type="molecule type" value="Transcribed_RNA"/>
</dbReference>
<dbReference type="AlphaFoldDB" id="A0A8D8VW16"/>
<protein>
    <submittedName>
        <fullName evidence="2">Uncharacterized protein</fullName>
    </submittedName>
</protein>
<evidence type="ECO:0000256" key="1">
    <source>
        <dbReference type="SAM" id="MobiDB-lite"/>
    </source>
</evidence>